<reference evidence="2 3" key="1">
    <citation type="journal article" date="2015" name="Antonie Van Leeuwenhoek">
        <title>Oceanobacillus bengalensis sp. nov., a bacterium isolated from seawater of the Bay of Bengal.</title>
        <authorList>
            <person name="Yongchang O."/>
            <person name="Xiang W."/>
            <person name="Wang G."/>
        </authorList>
    </citation>
    <scope>NUCLEOTIDE SEQUENCE [LARGE SCALE GENOMIC DNA]</scope>
    <source>
        <strain evidence="2 3">MCCC 1K00260</strain>
    </source>
</reference>
<keyword evidence="1" id="KW-1133">Transmembrane helix</keyword>
<feature type="transmembrane region" description="Helical" evidence="1">
    <location>
        <begin position="195"/>
        <end position="213"/>
    </location>
</feature>
<accession>A0A494YRH9</accession>
<feature type="transmembrane region" description="Helical" evidence="1">
    <location>
        <begin position="249"/>
        <end position="268"/>
    </location>
</feature>
<feature type="transmembrane region" description="Helical" evidence="1">
    <location>
        <begin position="350"/>
        <end position="371"/>
    </location>
</feature>
<dbReference type="EMBL" id="RBZO01000052">
    <property type="protein sequence ID" value="RKQ11956.1"/>
    <property type="molecule type" value="Genomic_DNA"/>
</dbReference>
<feature type="transmembrane region" description="Helical" evidence="1">
    <location>
        <begin position="126"/>
        <end position="146"/>
    </location>
</feature>
<evidence type="ECO:0000313" key="2">
    <source>
        <dbReference type="EMBL" id="RKQ11956.1"/>
    </source>
</evidence>
<proteinExistence type="predicted"/>
<feature type="transmembrane region" description="Helical" evidence="1">
    <location>
        <begin position="166"/>
        <end position="188"/>
    </location>
</feature>
<dbReference type="OrthoDB" id="2281244at2"/>
<feature type="transmembrane region" description="Helical" evidence="1">
    <location>
        <begin position="410"/>
        <end position="429"/>
    </location>
</feature>
<sequence>MALKQLQIKRIENAFIYFLLLQPILDVLAYFDIPISLVVRFFVLLIGVIYLMLLPKSKQRKTALMYFFIFALFMLTHFCLNWVIKTDYIFISEVTLIIKTIFFIEMLILYFFILHTFSKREKGWQLAMERIIFINMSFIGLIMLIADITGTEKRSYDMLAKEGHSGWFFAANELSAIMAMGFCIMILYMLHQKILTKKIVLLPFILIIIWSMLTVGTKVGLGAVIITFAFSIFVTVIEAIKNKRKWVDVTILIILSLVTIIALPNTAVGNNLNLAFSEHLDTGKGNEQEEEKVDEIIYYPKPILSGRSDYFSHTWEKYKQAPISQKVLGLGAEGESPDSHMLIEMDFFDWYFSFGMLGIIVLLFPLIYLVYKILASLFKTRLKILNQSTVLVGVSVCLGLGTAFVAGHVLSSPAVSIYLAVFVNWLFLLTKNSNSNV</sequence>
<name>A0A494YRH9_9BACI</name>
<evidence type="ECO:0000256" key="1">
    <source>
        <dbReference type="SAM" id="Phobius"/>
    </source>
</evidence>
<dbReference type="Proteomes" id="UP000281813">
    <property type="component" value="Unassembled WGS sequence"/>
</dbReference>
<feature type="transmembrane region" description="Helical" evidence="1">
    <location>
        <begin position="96"/>
        <end position="114"/>
    </location>
</feature>
<feature type="transmembrane region" description="Helical" evidence="1">
    <location>
        <begin position="37"/>
        <end position="54"/>
    </location>
</feature>
<keyword evidence="1" id="KW-0472">Membrane</keyword>
<protein>
    <recommendedName>
        <fullName evidence="4">O-antigen ligase domain-containing protein</fullName>
    </recommendedName>
</protein>
<feature type="transmembrane region" description="Helical" evidence="1">
    <location>
        <begin position="383"/>
        <end position="404"/>
    </location>
</feature>
<organism evidence="2 3">
    <name type="scientific">Oceanobacillus bengalensis</name>
    <dbReference type="NCBI Taxonomy" id="1435466"/>
    <lineage>
        <taxon>Bacteria</taxon>
        <taxon>Bacillati</taxon>
        <taxon>Bacillota</taxon>
        <taxon>Bacilli</taxon>
        <taxon>Bacillales</taxon>
        <taxon>Bacillaceae</taxon>
        <taxon>Oceanobacillus</taxon>
    </lineage>
</organism>
<evidence type="ECO:0000313" key="3">
    <source>
        <dbReference type="Proteomes" id="UP000281813"/>
    </source>
</evidence>
<gene>
    <name evidence="2" type="ORF">D8M05_19155</name>
</gene>
<dbReference type="RefSeq" id="WP_121134645.1">
    <property type="nucleotide sequence ID" value="NZ_JBHUFK010000049.1"/>
</dbReference>
<keyword evidence="3" id="KW-1185">Reference proteome</keyword>
<evidence type="ECO:0008006" key="4">
    <source>
        <dbReference type="Google" id="ProtNLM"/>
    </source>
</evidence>
<dbReference type="Pfam" id="PF13425">
    <property type="entry name" value="O-antigen_lig"/>
    <property type="match status" value="1"/>
</dbReference>
<dbReference type="AlphaFoldDB" id="A0A494YRH9"/>
<feature type="transmembrane region" description="Helical" evidence="1">
    <location>
        <begin position="66"/>
        <end position="84"/>
    </location>
</feature>
<dbReference type="InterPro" id="IPR049504">
    <property type="entry name" value="O-antigen_lig"/>
</dbReference>
<feature type="transmembrane region" description="Helical" evidence="1">
    <location>
        <begin position="14"/>
        <end position="31"/>
    </location>
</feature>
<comment type="caution">
    <text evidence="2">The sequence shown here is derived from an EMBL/GenBank/DDBJ whole genome shotgun (WGS) entry which is preliminary data.</text>
</comment>
<feature type="transmembrane region" description="Helical" evidence="1">
    <location>
        <begin position="219"/>
        <end position="237"/>
    </location>
</feature>
<keyword evidence="1" id="KW-0812">Transmembrane</keyword>